<dbReference type="OrthoDB" id="293659at2157"/>
<evidence type="ECO:0000256" key="1">
    <source>
        <dbReference type="SAM" id="Phobius"/>
    </source>
</evidence>
<sequence length="527" mass="54062">MLERKTQLVLLGFAGLMMLLPLGLFTFFSFQLGVDLRTGADIPEFIGAPQVRSAVALAWLAVSAFVTMRTVNYRGDPDAPAGLLTTVPVFDAVVGFLLAEAVVVGAWAALPMLVFAGSLAVGAHAAAPVLALPVVGAVVLAWAVPVGFLVGIVVRHALLTVDPIASNRTALIIVAMVAYFGLLMTDAFGVIVSAIFPFLAALPVGWIGDLLVLDLPRITAAPVRILGSVAITAVVVPVLVTASARVAEAHWLADGVIEGDDDSDADTVVGDSAIDRIADLLPDGVGRPTRSVVRAVVVRARRSPVQLLYLIYPLFAAFPVAQDIYTAGSIPGYLPWLLPVFVIWAAGAAFTLNVLGEQGSTMPVVLSAPSGPRHVLLGNVGAGVLLGLVPGAAIAVIVGLLGPTGVPQAVALGVLTAVGVVGANMMATGIGVAFPRFGTVQVMNNREAIAPSKSAFAIFTLLVLPFGPICWLLVSAGGPGALVDALGLTTPAVAVRAVAAAVLLAWLAVAAGSMRYALDRIGTYTLE</sequence>
<feature type="transmembrane region" description="Helical" evidence="1">
    <location>
        <begin position="7"/>
        <end position="30"/>
    </location>
</feature>
<feature type="transmembrane region" description="Helical" evidence="1">
    <location>
        <begin position="307"/>
        <end position="327"/>
    </location>
</feature>
<protein>
    <recommendedName>
        <fullName evidence="4">ABC-2 type transport system permease protein</fullName>
    </recommendedName>
</protein>
<feature type="transmembrane region" description="Helical" evidence="1">
    <location>
        <begin position="221"/>
        <end position="242"/>
    </location>
</feature>
<keyword evidence="1" id="KW-0472">Membrane</keyword>
<feature type="transmembrane region" description="Helical" evidence="1">
    <location>
        <begin position="333"/>
        <end position="355"/>
    </location>
</feature>
<keyword evidence="1" id="KW-0812">Transmembrane</keyword>
<evidence type="ECO:0008006" key="4">
    <source>
        <dbReference type="Google" id="ProtNLM"/>
    </source>
</evidence>
<accession>A0A285NSG4</accession>
<dbReference type="EMBL" id="OBEJ01000002">
    <property type="protein sequence ID" value="SNZ12462.1"/>
    <property type="molecule type" value="Genomic_DNA"/>
</dbReference>
<keyword evidence="1" id="KW-1133">Transmembrane helix</keyword>
<feature type="transmembrane region" description="Helical" evidence="1">
    <location>
        <begin position="50"/>
        <end position="68"/>
    </location>
</feature>
<keyword evidence="3" id="KW-1185">Reference proteome</keyword>
<evidence type="ECO:0000313" key="2">
    <source>
        <dbReference type="EMBL" id="SNZ12462.1"/>
    </source>
</evidence>
<feature type="transmembrane region" description="Helical" evidence="1">
    <location>
        <begin position="410"/>
        <end position="434"/>
    </location>
</feature>
<organism evidence="2 3">
    <name type="scientific">Natronoarchaeum philippinense</name>
    <dbReference type="NCBI Taxonomy" id="558529"/>
    <lineage>
        <taxon>Archaea</taxon>
        <taxon>Methanobacteriati</taxon>
        <taxon>Methanobacteriota</taxon>
        <taxon>Stenosarchaea group</taxon>
        <taxon>Halobacteria</taxon>
        <taxon>Halobacteriales</taxon>
        <taxon>Natronoarchaeaceae</taxon>
    </lineage>
</organism>
<feature type="transmembrane region" description="Helical" evidence="1">
    <location>
        <begin position="494"/>
        <end position="518"/>
    </location>
</feature>
<dbReference type="Proteomes" id="UP000219453">
    <property type="component" value="Unassembled WGS sequence"/>
</dbReference>
<gene>
    <name evidence="2" type="ORF">SAMN06269185_1757</name>
</gene>
<name>A0A285NSG4_NATPI</name>
<evidence type="ECO:0000313" key="3">
    <source>
        <dbReference type="Proteomes" id="UP000219453"/>
    </source>
</evidence>
<feature type="transmembrane region" description="Helical" evidence="1">
    <location>
        <begin position="376"/>
        <end position="398"/>
    </location>
</feature>
<feature type="transmembrane region" description="Helical" evidence="1">
    <location>
        <begin position="170"/>
        <end position="201"/>
    </location>
</feature>
<dbReference type="RefSeq" id="WP_143824942.1">
    <property type="nucleotide sequence ID" value="NZ_OBEJ01000002.1"/>
</dbReference>
<reference evidence="2 3" key="1">
    <citation type="submission" date="2017-09" db="EMBL/GenBank/DDBJ databases">
        <authorList>
            <person name="Ehlers B."/>
            <person name="Leendertz F.H."/>
        </authorList>
    </citation>
    <scope>NUCLEOTIDE SEQUENCE [LARGE SCALE GENOMIC DNA]</scope>
    <source>
        <strain evidence="2 3">DSM 27208</strain>
    </source>
</reference>
<feature type="transmembrane region" description="Helical" evidence="1">
    <location>
        <begin position="130"/>
        <end position="158"/>
    </location>
</feature>
<dbReference type="AlphaFoldDB" id="A0A285NSG4"/>
<proteinExistence type="predicted"/>
<feature type="transmembrane region" description="Helical" evidence="1">
    <location>
        <begin position="455"/>
        <end position="474"/>
    </location>
</feature>